<dbReference type="Proteomes" id="UP000034264">
    <property type="component" value="Unassembled WGS sequence"/>
</dbReference>
<name>A0A0G1M3Q3_9BACT</name>
<sequence>MASCIFKRNEIKKIAREILALHPNVIALTGPLGAGKTTLTKAIAKELGIKDIVVSPTFILHREYPGLDHIDAWRVEDFSEIERLGLIEMIKNKHLVIIEWADKFRKQISNLKSQATIVWVKLNYGEKENERRIEYEDISN</sequence>
<evidence type="ECO:0000259" key="11">
    <source>
        <dbReference type="SMART" id="SM00382"/>
    </source>
</evidence>
<dbReference type="Gene3D" id="3.40.50.300">
    <property type="entry name" value="P-loop containing nucleotide triphosphate hydrolases"/>
    <property type="match status" value="1"/>
</dbReference>
<keyword evidence="7" id="KW-0547">Nucleotide-binding</keyword>
<proteinExistence type="inferred from homology"/>
<protein>
    <recommendedName>
        <fullName evidence="3">tRNA threonylcarbamoyladenosine biosynthesis protein TsaE</fullName>
    </recommendedName>
    <alternativeName>
        <fullName evidence="10">t(6)A37 threonylcarbamoyladenosine biosynthesis protein TsaE</fullName>
    </alternativeName>
</protein>
<evidence type="ECO:0000256" key="2">
    <source>
        <dbReference type="ARBA" id="ARBA00007599"/>
    </source>
</evidence>
<comment type="similarity">
    <text evidence="2">Belongs to the TsaE family.</text>
</comment>
<feature type="domain" description="AAA+ ATPase" evidence="11">
    <location>
        <begin position="22"/>
        <end position="139"/>
    </location>
</feature>
<evidence type="ECO:0000256" key="10">
    <source>
        <dbReference type="ARBA" id="ARBA00032441"/>
    </source>
</evidence>
<dbReference type="Pfam" id="PF02367">
    <property type="entry name" value="TsaE"/>
    <property type="match status" value="1"/>
</dbReference>
<dbReference type="AlphaFoldDB" id="A0A0G1M3Q3"/>
<dbReference type="PATRIC" id="fig|1618366.3.peg.707"/>
<dbReference type="CDD" id="cd02019">
    <property type="entry name" value="NK"/>
    <property type="match status" value="1"/>
</dbReference>
<evidence type="ECO:0000256" key="3">
    <source>
        <dbReference type="ARBA" id="ARBA00019010"/>
    </source>
</evidence>
<dbReference type="GO" id="GO:0005524">
    <property type="term" value="F:ATP binding"/>
    <property type="evidence" value="ECO:0007669"/>
    <property type="project" value="UniProtKB-KW"/>
</dbReference>
<evidence type="ECO:0000256" key="9">
    <source>
        <dbReference type="ARBA" id="ARBA00022842"/>
    </source>
</evidence>
<keyword evidence="8" id="KW-0067">ATP-binding</keyword>
<evidence type="ECO:0000256" key="5">
    <source>
        <dbReference type="ARBA" id="ARBA00022694"/>
    </source>
</evidence>
<evidence type="ECO:0000313" key="12">
    <source>
        <dbReference type="EMBL" id="KKU02707.1"/>
    </source>
</evidence>
<dbReference type="InterPro" id="IPR003593">
    <property type="entry name" value="AAA+_ATPase"/>
</dbReference>
<gene>
    <name evidence="12" type="ORF">UX05_C0009G0043</name>
</gene>
<dbReference type="SUPFAM" id="SSF52540">
    <property type="entry name" value="P-loop containing nucleoside triphosphate hydrolases"/>
    <property type="match status" value="1"/>
</dbReference>
<dbReference type="NCBIfam" id="TIGR00150">
    <property type="entry name" value="T6A_YjeE"/>
    <property type="match status" value="1"/>
</dbReference>
<organism evidence="12 13">
    <name type="scientific">Candidatus Amesbacteria bacterium GW2011_GWC2_45_19</name>
    <dbReference type="NCBI Taxonomy" id="1618366"/>
    <lineage>
        <taxon>Bacteria</taxon>
        <taxon>Candidatus Amesiibacteriota</taxon>
    </lineage>
</organism>
<reference evidence="12 13" key="1">
    <citation type="journal article" date="2015" name="Nature">
        <title>rRNA introns, odd ribosomes, and small enigmatic genomes across a large radiation of phyla.</title>
        <authorList>
            <person name="Brown C.T."/>
            <person name="Hug L.A."/>
            <person name="Thomas B.C."/>
            <person name="Sharon I."/>
            <person name="Castelle C.J."/>
            <person name="Singh A."/>
            <person name="Wilkins M.J."/>
            <person name="Williams K.H."/>
            <person name="Banfield J.F."/>
        </authorList>
    </citation>
    <scope>NUCLEOTIDE SEQUENCE [LARGE SCALE GENOMIC DNA]</scope>
</reference>
<dbReference type="InterPro" id="IPR027417">
    <property type="entry name" value="P-loop_NTPase"/>
</dbReference>
<keyword evidence="9" id="KW-0460">Magnesium</keyword>
<evidence type="ECO:0000256" key="1">
    <source>
        <dbReference type="ARBA" id="ARBA00004496"/>
    </source>
</evidence>
<dbReference type="EMBL" id="LCKS01000009">
    <property type="protein sequence ID" value="KKU02707.1"/>
    <property type="molecule type" value="Genomic_DNA"/>
</dbReference>
<accession>A0A0G1M3Q3</accession>
<dbReference type="PANTHER" id="PTHR33540">
    <property type="entry name" value="TRNA THREONYLCARBAMOYLADENOSINE BIOSYNTHESIS PROTEIN TSAE"/>
    <property type="match status" value="1"/>
</dbReference>
<evidence type="ECO:0000256" key="8">
    <source>
        <dbReference type="ARBA" id="ARBA00022840"/>
    </source>
</evidence>
<comment type="caution">
    <text evidence="12">The sequence shown here is derived from an EMBL/GenBank/DDBJ whole genome shotgun (WGS) entry which is preliminary data.</text>
</comment>
<keyword evidence="6" id="KW-0479">Metal-binding</keyword>
<evidence type="ECO:0000313" key="13">
    <source>
        <dbReference type="Proteomes" id="UP000034264"/>
    </source>
</evidence>
<keyword evidence="4" id="KW-0963">Cytoplasm</keyword>
<dbReference type="GO" id="GO:0002949">
    <property type="term" value="P:tRNA threonylcarbamoyladenosine modification"/>
    <property type="evidence" value="ECO:0007669"/>
    <property type="project" value="InterPro"/>
</dbReference>
<dbReference type="SMART" id="SM00382">
    <property type="entry name" value="AAA"/>
    <property type="match status" value="1"/>
</dbReference>
<comment type="subcellular location">
    <subcellularLocation>
        <location evidence="1">Cytoplasm</location>
    </subcellularLocation>
</comment>
<evidence type="ECO:0000256" key="4">
    <source>
        <dbReference type="ARBA" id="ARBA00022490"/>
    </source>
</evidence>
<dbReference type="GO" id="GO:0005737">
    <property type="term" value="C:cytoplasm"/>
    <property type="evidence" value="ECO:0007669"/>
    <property type="project" value="UniProtKB-SubCell"/>
</dbReference>
<evidence type="ECO:0000256" key="7">
    <source>
        <dbReference type="ARBA" id="ARBA00022741"/>
    </source>
</evidence>
<dbReference type="PANTHER" id="PTHR33540:SF2">
    <property type="entry name" value="TRNA THREONYLCARBAMOYLADENOSINE BIOSYNTHESIS PROTEIN TSAE"/>
    <property type="match status" value="1"/>
</dbReference>
<keyword evidence="5" id="KW-0819">tRNA processing</keyword>
<dbReference type="GO" id="GO:0046872">
    <property type="term" value="F:metal ion binding"/>
    <property type="evidence" value="ECO:0007669"/>
    <property type="project" value="UniProtKB-KW"/>
</dbReference>
<evidence type="ECO:0000256" key="6">
    <source>
        <dbReference type="ARBA" id="ARBA00022723"/>
    </source>
</evidence>
<dbReference type="InterPro" id="IPR003442">
    <property type="entry name" value="T6A_TsaE"/>
</dbReference>